<evidence type="ECO:0000313" key="2">
    <source>
        <dbReference type="EMBL" id="PTB71051.1"/>
    </source>
</evidence>
<name>A0A2T4BP31_TRILO</name>
<organism evidence="2 3">
    <name type="scientific">Trichoderma longibrachiatum ATCC 18648</name>
    <dbReference type="NCBI Taxonomy" id="983965"/>
    <lineage>
        <taxon>Eukaryota</taxon>
        <taxon>Fungi</taxon>
        <taxon>Dikarya</taxon>
        <taxon>Ascomycota</taxon>
        <taxon>Pezizomycotina</taxon>
        <taxon>Sordariomycetes</taxon>
        <taxon>Hypocreomycetidae</taxon>
        <taxon>Hypocreales</taxon>
        <taxon>Hypocreaceae</taxon>
        <taxon>Trichoderma</taxon>
    </lineage>
</organism>
<keyword evidence="3" id="KW-1185">Reference proteome</keyword>
<feature type="region of interest" description="Disordered" evidence="1">
    <location>
        <begin position="49"/>
        <end position="71"/>
    </location>
</feature>
<dbReference type="Proteomes" id="UP000240760">
    <property type="component" value="Unassembled WGS sequence"/>
</dbReference>
<evidence type="ECO:0000256" key="1">
    <source>
        <dbReference type="SAM" id="MobiDB-lite"/>
    </source>
</evidence>
<proteinExistence type="predicted"/>
<protein>
    <submittedName>
        <fullName evidence="2">Uncharacterized protein</fullName>
    </submittedName>
</protein>
<dbReference type="EMBL" id="KZ679226">
    <property type="protein sequence ID" value="PTB71051.1"/>
    <property type="molecule type" value="Genomic_DNA"/>
</dbReference>
<evidence type="ECO:0000313" key="3">
    <source>
        <dbReference type="Proteomes" id="UP000240760"/>
    </source>
</evidence>
<dbReference type="AlphaFoldDB" id="A0A2T4BP31"/>
<reference evidence="2 3" key="1">
    <citation type="submission" date="2016-07" db="EMBL/GenBank/DDBJ databases">
        <title>Multiple horizontal gene transfer events from other fungi enriched the ability of initially mycotrophic Trichoderma (Ascomycota) to feed on dead plant biomass.</title>
        <authorList>
            <consortium name="DOE Joint Genome Institute"/>
            <person name="Aerts A."/>
            <person name="Atanasova L."/>
            <person name="Chenthamara K."/>
            <person name="Zhang J."/>
            <person name="Grujic M."/>
            <person name="Henrissat B."/>
            <person name="Kuo A."/>
            <person name="Salamov A."/>
            <person name="Lipzen A."/>
            <person name="Labutti K."/>
            <person name="Barry K."/>
            <person name="Miao Y."/>
            <person name="Rahimi M.J."/>
            <person name="Shen Q."/>
            <person name="Grigoriev I.V."/>
            <person name="Kubicek C.P."/>
            <person name="Druzhinina I.S."/>
        </authorList>
    </citation>
    <scope>NUCLEOTIDE SEQUENCE [LARGE SCALE GENOMIC DNA]</scope>
    <source>
        <strain evidence="2 3">ATCC 18648</strain>
    </source>
</reference>
<sequence>MTATAASKQAEEAPMSLFDLSRATASVASRNFTKLSSLSSSLAGAASLASSMTSDASGEQAPQRPRKRDQLREAATGTLVSGVGWLIGANVNREATET</sequence>
<dbReference type="PANTHER" id="PTHR40787:SF3">
    <property type="entry name" value="PROTEIN TRANSPORT PROTEIN SEC39"/>
    <property type="match status" value="1"/>
</dbReference>
<gene>
    <name evidence="2" type="ORF">M440DRAFT_1038935</name>
</gene>
<dbReference type="PANTHER" id="PTHR40787">
    <property type="entry name" value="SECRETED PROTEIN"/>
    <property type="match status" value="1"/>
</dbReference>
<accession>A0A2T4BP31</accession>
<dbReference type="OrthoDB" id="3434013at2759"/>
<dbReference type="STRING" id="983965.A0A2T4BP31"/>